<reference evidence="1" key="1">
    <citation type="submission" date="2014-11" db="EMBL/GenBank/DDBJ databases">
        <authorList>
            <person name="Amaro Gonzalez C."/>
        </authorList>
    </citation>
    <scope>NUCLEOTIDE SEQUENCE</scope>
</reference>
<sequence length="62" mass="7072">MLWGGFRPYILNNILPPSSTHTHTRTYTHTVLIQSNCWKCSFTTFLVRAAQGQYHTTVSSSI</sequence>
<evidence type="ECO:0000313" key="1">
    <source>
        <dbReference type="EMBL" id="JAH40652.1"/>
    </source>
</evidence>
<dbReference type="EMBL" id="GBXM01067925">
    <property type="protein sequence ID" value="JAH40652.1"/>
    <property type="molecule type" value="Transcribed_RNA"/>
</dbReference>
<organism evidence="1">
    <name type="scientific">Anguilla anguilla</name>
    <name type="common">European freshwater eel</name>
    <name type="synonym">Muraena anguilla</name>
    <dbReference type="NCBI Taxonomy" id="7936"/>
    <lineage>
        <taxon>Eukaryota</taxon>
        <taxon>Metazoa</taxon>
        <taxon>Chordata</taxon>
        <taxon>Craniata</taxon>
        <taxon>Vertebrata</taxon>
        <taxon>Euteleostomi</taxon>
        <taxon>Actinopterygii</taxon>
        <taxon>Neopterygii</taxon>
        <taxon>Teleostei</taxon>
        <taxon>Anguilliformes</taxon>
        <taxon>Anguillidae</taxon>
        <taxon>Anguilla</taxon>
    </lineage>
</organism>
<reference evidence="1" key="2">
    <citation type="journal article" date="2015" name="Fish Shellfish Immunol.">
        <title>Early steps in the European eel (Anguilla anguilla)-Vibrio vulnificus interaction in the gills: Role of the RtxA13 toxin.</title>
        <authorList>
            <person name="Callol A."/>
            <person name="Pajuelo D."/>
            <person name="Ebbesson L."/>
            <person name="Teles M."/>
            <person name="MacKenzie S."/>
            <person name="Amaro C."/>
        </authorList>
    </citation>
    <scope>NUCLEOTIDE SEQUENCE</scope>
</reference>
<dbReference type="AlphaFoldDB" id="A0A0E9SHA7"/>
<name>A0A0E9SHA7_ANGAN</name>
<protein>
    <submittedName>
        <fullName evidence="1">Uncharacterized protein</fullName>
    </submittedName>
</protein>
<accession>A0A0E9SHA7</accession>
<proteinExistence type="predicted"/>